<evidence type="ECO:0000313" key="2">
    <source>
        <dbReference type="Proteomes" id="UP000187209"/>
    </source>
</evidence>
<gene>
    <name evidence="1" type="ORF">SteCoe_15247</name>
</gene>
<protein>
    <submittedName>
        <fullName evidence="1">Uncharacterized protein</fullName>
    </submittedName>
</protein>
<dbReference type="Proteomes" id="UP000187209">
    <property type="component" value="Unassembled WGS sequence"/>
</dbReference>
<evidence type="ECO:0000313" key="1">
    <source>
        <dbReference type="EMBL" id="OMJ83769.1"/>
    </source>
</evidence>
<sequence>MEKTKLTHSFHTCRFKTKKSTKNQDYVLSSNESPSEIPRNFEKAFKDIQAVQSKYIKKREKIRPKLNFPKPNEKKSSKELKSLKAFKEISKGQKILKKHNYSPDIINSTYKNLKETFVYSKSIKEIVESYRKIDKQNKTMLKNYSTEEKDSENSFKVADDKINMPRSYSPLYDLKECFDKKNALRWNDNSEIITEKIKIKSYRKLKKQQMIECFKKLQLESSHGLLSFPRHKSPDL</sequence>
<name>A0A1R2C469_9CILI</name>
<dbReference type="AlphaFoldDB" id="A0A1R2C469"/>
<reference evidence="1 2" key="1">
    <citation type="submission" date="2016-11" db="EMBL/GenBank/DDBJ databases">
        <title>The macronuclear genome of Stentor coeruleus: a giant cell with tiny introns.</title>
        <authorList>
            <person name="Slabodnick M."/>
            <person name="Ruby J.G."/>
            <person name="Reiff S.B."/>
            <person name="Swart E.C."/>
            <person name="Gosai S."/>
            <person name="Prabakaran S."/>
            <person name="Witkowska E."/>
            <person name="Larue G.E."/>
            <person name="Fisher S."/>
            <person name="Freeman R.M."/>
            <person name="Gunawardena J."/>
            <person name="Chu W."/>
            <person name="Stover N.A."/>
            <person name="Gregory B.D."/>
            <person name="Nowacki M."/>
            <person name="Derisi J."/>
            <person name="Roy S.W."/>
            <person name="Marshall W.F."/>
            <person name="Sood P."/>
        </authorList>
    </citation>
    <scope>NUCLEOTIDE SEQUENCE [LARGE SCALE GENOMIC DNA]</scope>
    <source>
        <strain evidence="1">WM001</strain>
    </source>
</reference>
<proteinExistence type="predicted"/>
<accession>A0A1R2C469</accession>
<comment type="caution">
    <text evidence="1">The sequence shown here is derived from an EMBL/GenBank/DDBJ whole genome shotgun (WGS) entry which is preliminary data.</text>
</comment>
<organism evidence="1 2">
    <name type="scientific">Stentor coeruleus</name>
    <dbReference type="NCBI Taxonomy" id="5963"/>
    <lineage>
        <taxon>Eukaryota</taxon>
        <taxon>Sar</taxon>
        <taxon>Alveolata</taxon>
        <taxon>Ciliophora</taxon>
        <taxon>Postciliodesmatophora</taxon>
        <taxon>Heterotrichea</taxon>
        <taxon>Heterotrichida</taxon>
        <taxon>Stentoridae</taxon>
        <taxon>Stentor</taxon>
    </lineage>
</organism>
<keyword evidence="2" id="KW-1185">Reference proteome</keyword>
<dbReference type="EMBL" id="MPUH01000292">
    <property type="protein sequence ID" value="OMJ83769.1"/>
    <property type="molecule type" value="Genomic_DNA"/>
</dbReference>